<name>A0A0E9XP92_ANGAN</name>
<organism evidence="1">
    <name type="scientific">Anguilla anguilla</name>
    <name type="common">European freshwater eel</name>
    <name type="synonym">Muraena anguilla</name>
    <dbReference type="NCBI Taxonomy" id="7936"/>
    <lineage>
        <taxon>Eukaryota</taxon>
        <taxon>Metazoa</taxon>
        <taxon>Chordata</taxon>
        <taxon>Craniata</taxon>
        <taxon>Vertebrata</taxon>
        <taxon>Euteleostomi</taxon>
        <taxon>Actinopterygii</taxon>
        <taxon>Neopterygii</taxon>
        <taxon>Teleostei</taxon>
        <taxon>Anguilliformes</taxon>
        <taxon>Anguillidae</taxon>
        <taxon>Anguilla</taxon>
    </lineage>
</organism>
<sequence length="74" mass="8984">MFKLRSSVHSHEWTQIEDSPFTDGIIKDRLMLLCILISFFSPCKIDFNKVLISLLHHYYLLMQWAIWQMLKQKR</sequence>
<reference evidence="1" key="1">
    <citation type="submission" date="2014-11" db="EMBL/GenBank/DDBJ databases">
        <authorList>
            <person name="Amaro Gonzalez C."/>
        </authorList>
    </citation>
    <scope>NUCLEOTIDE SEQUENCE</scope>
</reference>
<accession>A0A0E9XP92</accession>
<protein>
    <submittedName>
        <fullName evidence="1">Uncharacterized protein</fullName>
    </submittedName>
</protein>
<dbReference type="EMBL" id="GBXM01005059">
    <property type="protein sequence ID" value="JAI03519.1"/>
    <property type="molecule type" value="Transcribed_RNA"/>
</dbReference>
<reference evidence="1" key="2">
    <citation type="journal article" date="2015" name="Fish Shellfish Immunol.">
        <title>Early steps in the European eel (Anguilla anguilla)-Vibrio vulnificus interaction in the gills: Role of the RtxA13 toxin.</title>
        <authorList>
            <person name="Callol A."/>
            <person name="Pajuelo D."/>
            <person name="Ebbesson L."/>
            <person name="Teles M."/>
            <person name="MacKenzie S."/>
            <person name="Amaro C."/>
        </authorList>
    </citation>
    <scope>NUCLEOTIDE SEQUENCE</scope>
</reference>
<evidence type="ECO:0000313" key="1">
    <source>
        <dbReference type="EMBL" id="JAI03519.1"/>
    </source>
</evidence>
<proteinExistence type="predicted"/>
<dbReference type="AlphaFoldDB" id="A0A0E9XP92"/>